<keyword evidence="2" id="KW-1185">Reference proteome</keyword>
<evidence type="ECO:0000313" key="2">
    <source>
        <dbReference type="Proteomes" id="UP000266841"/>
    </source>
</evidence>
<dbReference type="OrthoDB" id="116650at2759"/>
<name>K0RHX2_THAOC</name>
<dbReference type="EMBL" id="AGNL01039158">
    <property type="protein sequence ID" value="EJK52845.1"/>
    <property type="molecule type" value="Genomic_DNA"/>
</dbReference>
<feature type="non-terminal residue" evidence="1">
    <location>
        <position position="1"/>
    </location>
</feature>
<accession>K0RHX2</accession>
<gene>
    <name evidence="1" type="ORF">THAOC_27844</name>
</gene>
<sequence length="233" mass="27008">VAKYSSSPKQTFPATTSLDLSDYNEDIFSSMKPEELAAIDERVELHYRQKLTMRAAAVSVKSDDDKPTSATAGLEKSRCYYEAISWFARCKKDGEMPDINYAGVDFEPAFFQAIDKFLGELFKVGCDFHFKQGPKKKCDEIGMPKPLTSLILTYLDYARVLPMEEMKDKGIYYLQHLIYDETSSLPELDEGFPYAKWIIFWEYFERVWCRDDFLAVVELRRPRRREGGATEQD</sequence>
<dbReference type="AlphaFoldDB" id="K0RHX2"/>
<comment type="caution">
    <text evidence="1">The sequence shown here is derived from an EMBL/GenBank/DDBJ whole genome shotgun (WGS) entry which is preliminary data.</text>
</comment>
<organism evidence="1 2">
    <name type="scientific">Thalassiosira oceanica</name>
    <name type="common">Marine diatom</name>
    <dbReference type="NCBI Taxonomy" id="159749"/>
    <lineage>
        <taxon>Eukaryota</taxon>
        <taxon>Sar</taxon>
        <taxon>Stramenopiles</taxon>
        <taxon>Ochrophyta</taxon>
        <taxon>Bacillariophyta</taxon>
        <taxon>Coscinodiscophyceae</taxon>
        <taxon>Thalassiosirophycidae</taxon>
        <taxon>Thalassiosirales</taxon>
        <taxon>Thalassiosiraceae</taxon>
        <taxon>Thalassiosira</taxon>
    </lineage>
</organism>
<proteinExistence type="predicted"/>
<dbReference type="Proteomes" id="UP000266841">
    <property type="component" value="Unassembled WGS sequence"/>
</dbReference>
<evidence type="ECO:0000313" key="1">
    <source>
        <dbReference type="EMBL" id="EJK52845.1"/>
    </source>
</evidence>
<protein>
    <submittedName>
        <fullName evidence="1">Uncharacterized protein</fullName>
    </submittedName>
</protein>
<reference evidence="1 2" key="1">
    <citation type="journal article" date="2012" name="Genome Biol.">
        <title>Genome and low-iron response of an oceanic diatom adapted to chronic iron limitation.</title>
        <authorList>
            <person name="Lommer M."/>
            <person name="Specht M."/>
            <person name="Roy A.S."/>
            <person name="Kraemer L."/>
            <person name="Andreson R."/>
            <person name="Gutowska M.A."/>
            <person name="Wolf J."/>
            <person name="Bergner S.V."/>
            <person name="Schilhabel M.B."/>
            <person name="Klostermeier U.C."/>
            <person name="Beiko R.G."/>
            <person name="Rosenstiel P."/>
            <person name="Hippler M."/>
            <person name="Laroche J."/>
        </authorList>
    </citation>
    <scope>NUCLEOTIDE SEQUENCE [LARGE SCALE GENOMIC DNA]</scope>
    <source>
        <strain evidence="1 2">CCMP1005</strain>
    </source>
</reference>